<dbReference type="SUPFAM" id="SSF53474">
    <property type="entry name" value="alpha/beta-Hydrolases"/>
    <property type="match status" value="1"/>
</dbReference>
<dbReference type="AlphaFoldDB" id="A0A915DQS4"/>
<keyword evidence="6" id="KW-1133">Transmembrane helix</keyword>
<dbReference type="GO" id="GO:0006508">
    <property type="term" value="P:proteolysis"/>
    <property type="evidence" value="ECO:0007669"/>
    <property type="project" value="UniProtKB-KW"/>
</dbReference>
<name>A0A915DQS4_9BILA</name>
<dbReference type="Proteomes" id="UP000887574">
    <property type="component" value="Unplaced"/>
</dbReference>
<dbReference type="PANTHER" id="PTHR11010:SF117">
    <property type="entry name" value="SERINE PROTEASE 16"/>
    <property type="match status" value="1"/>
</dbReference>
<dbReference type="GO" id="GO:0008239">
    <property type="term" value="F:dipeptidyl-peptidase activity"/>
    <property type="evidence" value="ECO:0007669"/>
    <property type="project" value="TreeGrafter"/>
</dbReference>
<sequence length="573" mass="64716">MTTFVLHAILLVSLAVCLTNAVPAKKPSAHTLPLAIGGHLLFNPLKTTSDQKEAQKAANGDYEMFFDQTLDQMDASNKKTFKQRYFVNKQWKNSNNGAVHILYVEGEYTASVSKVTNVNLPHVALAKDLGATVWSLEHRWRGKSQPLKRTFAANLRNYLSTQQAIEDIATFIKAQNQASKESNPKWILVGSNYGGSLALWFRLKYPSLTTGVVSDSAPITPTIDFWQYEKFVEEAYSNYSYECWHGIKFAALSVRNEIQYQGGVDRLNDELKLSPPIDDNKVDYKSFQNLHHNLIQLFEVPVVYNQVNVGPFSTCCGIEDVCKIMSNETEKDIERVYLLAKLLYNNIHGSKDAFPGIPNSYEGLVNYLNNTKHDDSDTEQPSARSWLWQQCHEFGQFVTTDNGRGLFAATVPNDYFIGLVESKTQLLHLTLQRPIRVAMLSSSMVLMIHGVLWELALFLILVQLLCGSCSCVASTKQQRSKSFANARTNVMAAKVKKWVKGTSNSKSARLDNRQELHPSRAVENTKENIIFPEIRNWGGKIEYTDDGEPLKARLHTLPTFITKDLRPTKRHLI</sequence>
<feature type="transmembrane region" description="Helical" evidence="6">
    <location>
        <begin position="451"/>
        <end position="473"/>
    </location>
</feature>
<proteinExistence type="inferred from homology"/>
<evidence type="ECO:0000256" key="2">
    <source>
        <dbReference type="ARBA" id="ARBA00022670"/>
    </source>
</evidence>
<dbReference type="Pfam" id="PF05577">
    <property type="entry name" value="Peptidase_S28"/>
    <property type="match status" value="1"/>
</dbReference>
<keyword evidence="6" id="KW-0812">Transmembrane</keyword>
<evidence type="ECO:0000256" key="5">
    <source>
        <dbReference type="ARBA" id="ARBA00023180"/>
    </source>
</evidence>
<dbReference type="WBParaSite" id="jg21929">
    <property type="protein sequence ID" value="jg21929"/>
    <property type="gene ID" value="jg21929"/>
</dbReference>
<evidence type="ECO:0000313" key="9">
    <source>
        <dbReference type="WBParaSite" id="jg21929"/>
    </source>
</evidence>
<evidence type="ECO:0000313" key="8">
    <source>
        <dbReference type="Proteomes" id="UP000887574"/>
    </source>
</evidence>
<protein>
    <submittedName>
        <fullName evidence="9">Uncharacterized protein</fullName>
    </submittedName>
</protein>
<feature type="chain" id="PRO_5037319012" evidence="7">
    <location>
        <begin position="22"/>
        <end position="573"/>
    </location>
</feature>
<keyword evidence="4" id="KW-0378">Hydrolase</keyword>
<evidence type="ECO:0000256" key="7">
    <source>
        <dbReference type="SAM" id="SignalP"/>
    </source>
</evidence>
<keyword evidence="2" id="KW-0645">Protease</keyword>
<dbReference type="InterPro" id="IPR029058">
    <property type="entry name" value="AB_hydrolase_fold"/>
</dbReference>
<keyword evidence="6" id="KW-0472">Membrane</keyword>
<evidence type="ECO:0000256" key="1">
    <source>
        <dbReference type="ARBA" id="ARBA00011079"/>
    </source>
</evidence>
<keyword evidence="8" id="KW-1185">Reference proteome</keyword>
<comment type="similarity">
    <text evidence="1">Belongs to the peptidase S28 family.</text>
</comment>
<keyword evidence="5" id="KW-0325">Glycoprotein</keyword>
<accession>A0A915DQS4</accession>
<dbReference type="InterPro" id="IPR008758">
    <property type="entry name" value="Peptidase_S28"/>
</dbReference>
<organism evidence="8 9">
    <name type="scientific">Ditylenchus dipsaci</name>
    <dbReference type="NCBI Taxonomy" id="166011"/>
    <lineage>
        <taxon>Eukaryota</taxon>
        <taxon>Metazoa</taxon>
        <taxon>Ecdysozoa</taxon>
        <taxon>Nematoda</taxon>
        <taxon>Chromadorea</taxon>
        <taxon>Rhabditida</taxon>
        <taxon>Tylenchina</taxon>
        <taxon>Tylenchomorpha</taxon>
        <taxon>Sphaerularioidea</taxon>
        <taxon>Anguinidae</taxon>
        <taxon>Anguininae</taxon>
        <taxon>Ditylenchus</taxon>
    </lineage>
</organism>
<evidence type="ECO:0000256" key="3">
    <source>
        <dbReference type="ARBA" id="ARBA00022729"/>
    </source>
</evidence>
<evidence type="ECO:0000256" key="4">
    <source>
        <dbReference type="ARBA" id="ARBA00022801"/>
    </source>
</evidence>
<dbReference type="Gene3D" id="3.40.50.1820">
    <property type="entry name" value="alpha/beta hydrolase"/>
    <property type="match status" value="1"/>
</dbReference>
<reference evidence="9" key="1">
    <citation type="submission" date="2022-11" db="UniProtKB">
        <authorList>
            <consortium name="WormBaseParasite"/>
        </authorList>
    </citation>
    <scope>IDENTIFICATION</scope>
</reference>
<keyword evidence="3 7" id="KW-0732">Signal</keyword>
<dbReference type="PANTHER" id="PTHR11010">
    <property type="entry name" value="PROTEASE S28 PRO-X CARBOXYPEPTIDASE-RELATED"/>
    <property type="match status" value="1"/>
</dbReference>
<evidence type="ECO:0000256" key="6">
    <source>
        <dbReference type="SAM" id="Phobius"/>
    </source>
</evidence>
<feature type="signal peptide" evidence="7">
    <location>
        <begin position="1"/>
        <end position="21"/>
    </location>
</feature>
<dbReference type="GO" id="GO:0070008">
    <property type="term" value="F:serine-type exopeptidase activity"/>
    <property type="evidence" value="ECO:0007669"/>
    <property type="project" value="InterPro"/>
</dbReference>